<dbReference type="OrthoDB" id="9802323at2"/>
<dbReference type="GO" id="GO:0042245">
    <property type="term" value="P:RNA repair"/>
    <property type="evidence" value="ECO:0007669"/>
    <property type="project" value="UniProtKB-KW"/>
</dbReference>
<comment type="catalytic activity">
    <reaction evidence="8">
        <text>a 3'-end 3'-phospho-ribonucleotide-RNA + a 5'-end dephospho-ribonucleoside-RNA + GTP = a ribonucleotidyl-ribonucleotide-RNA + GMP + diphosphate</text>
        <dbReference type="Rhea" id="RHEA:68076"/>
        <dbReference type="Rhea" id="RHEA-COMP:10463"/>
        <dbReference type="Rhea" id="RHEA-COMP:13936"/>
        <dbReference type="Rhea" id="RHEA-COMP:17355"/>
        <dbReference type="ChEBI" id="CHEBI:33019"/>
        <dbReference type="ChEBI" id="CHEBI:37565"/>
        <dbReference type="ChEBI" id="CHEBI:58115"/>
        <dbReference type="ChEBI" id="CHEBI:83062"/>
        <dbReference type="ChEBI" id="CHEBI:138284"/>
        <dbReference type="ChEBI" id="CHEBI:173118"/>
        <dbReference type="EC" id="6.5.1.8"/>
    </reaction>
</comment>
<evidence type="ECO:0000313" key="12">
    <source>
        <dbReference type="EMBL" id="SPH19785.1"/>
    </source>
</evidence>
<dbReference type="Proteomes" id="UP000244880">
    <property type="component" value="Unassembled WGS sequence"/>
</dbReference>
<feature type="active site" description="GMP-histidine intermediate" evidence="9">
    <location>
        <position position="290"/>
    </location>
</feature>
<evidence type="ECO:0000256" key="2">
    <source>
        <dbReference type="ARBA" id="ARBA00022598"/>
    </source>
</evidence>
<dbReference type="InterPro" id="IPR017510">
    <property type="entry name" value="RtcB2"/>
</dbReference>
<gene>
    <name evidence="12" type="primary">rtcB</name>
    <name evidence="12" type="ORF">ASD8599_00525</name>
</gene>
<evidence type="ECO:0000256" key="1">
    <source>
        <dbReference type="ARBA" id="ARBA00012726"/>
    </source>
</evidence>
<dbReference type="InterPro" id="IPR036025">
    <property type="entry name" value="RtcB-like_sf"/>
</dbReference>
<evidence type="ECO:0000256" key="11">
    <source>
        <dbReference type="PIRSR" id="PIRSR601233-3"/>
    </source>
</evidence>
<evidence type="ECO:0000256" key="10">
    <source>
        <dbReference type="PIRSR" id="PIRSR601233-2"/>
    </source>
</evidence>
<name>A0A2R8B9S2_9RHOB</name>
<organism evidence="12 13">
    <name type="scientific">Ascidiaceihabitans donghaensis</name>
    <dbReference type="NCBI Taxonomy" id="1510460"/>
    <lineage>
        <taxon>Bacteria</taxon>
        <taxon>Pseudomonadati</taxon>
        <taxon>Pseudomonadota</taxon>
        <taxon>Alphaproteobacteria</taxon>
        <taxon>Rhodobacterales</taxon>
        <taxon>Paracoccaceae</taxon>
        <taxon>Ascidiaceihabitans</taxon>
    </lineage>
</organism>
<feature type="binding site" evidence="11">
    <location>
        <position position="169"/>
    </location>
    <ligand>
        <name>Mn(2+)</name>
        <dbReference type="ChEBI" id="CHEBI:29035"/>
        <label>2</label>
    </ligand>
</feature>
<evidence type="ECO:0000256" key="7">
    <source>
        <dbReference type="ARBA" id="ARBA00023211"/>
    </source>
</evidence>
<evidence type="ECO:0000256" key="3">
    <source>
        <dbReference type="ARBA" id="ARBA00022723"/>
    </source>
</evidence>
<dbReference type="SUPFAM" id="SSF103365">
    <property type="entry name" value="Hypothetical protein PH1602"/>
    <property type="match status" value="1"/>
</dbReference>
<dbReference type="Gene3D" id="3.90.1860.10">
    <property type="entry name" value="tRNA-splicing ligase RtcB"/>
    <property type="match status" value="1"/>
</dbReference>
<dbReference type="InterPro" id="IPR001233">
    <property type="entry name" value="RtcB"/>
</dbReference>
<protein>
    <recommendedName>
        <fullName evidence="1">3'-phosphate/5'-hydroxy nucleic acid ligase</fullName>
        <ecNumber evidence="1">6.5.1.8</ecNumber>
    </recommendedName>
</protein>
<evidence type="ECO:0000256" key="4">
    <source>
        <dbReference type="ARBA" id="ARBA00022741"/>
    </source>
</evidence>
<dbReference type="Pfam" id="PF01139">
    <property type="entry name" value="RtcB"/>
    <property type="match status" value="2"/>
</dbReference>
<dbReference type="EC" id="6.5.1.8" evidence="1"/>
<dbReference type="EMBL" id="OMOR01000001">
    <property type="protein sequence ID" value="SPH19785.1"/>
    <property type="molecule type" value="Genomic_DNA"/>
</dbReference>
<evidence type="ECO:0000256" key="9">
    <source>
        <dbReference type="PIRSR" id="PIRSR601233-1"/>
    </source>
</evidence>
<keyword evidence="7 11" id="KW-0464">Manganese</keyword>
<dbReference type="GO" id="GO:0003972">
    <property type="term" value="F:RNA ligase (ATP) activity"/>
    <property type="evidence" value="ECO:0007669"/>
    <property type="project" value="TreeGrafter"/>
</dbReference>
<dbReference type="PANTHER" id="PTHR11118">
    <property type="entry name" value="RNA-SPLICING LIGASE RTCB HOMOLOG"/>
    <property type="match status" value="1"/>
</dbReference>
<feature type="binding site" evidence="10">
    <location>
        <position position="273"/>
    </location>
    <ligand>
        <name>GMP</name>
        <dbReference type="ChEBI" id="CHEBI:58115"/>
    </ligand>
</feature>
<evidence type="ECO:0000256" key="8">
    <source>
        <dbReference type="ARBA" id="ARBA00047746"/>
    </source>
</evidence>
<dbReference type="RefSeq" id="WP_108827086.1">
    <property type="nucleotide sequence ID" value="NZ_OMOR01000001.1"/>
</dbReference>
<sequence length="379" mass="40863">MGNSVLDGFVSAATRDAAIQKFYTSAAWIDGRAEEQLKHVSNWAGVQKIAAFPDLHPGKYGPVGCAVLADRIYPQLIGNDIGCGMALFQIDLPKRKFKLEKALRRMRMLGHDPSTDYSARLDETDARVLSFSKSLGTIGGGNHFCEVQTLATCEPDVGLDVGALYLLIHSGSRGYGTAVLADVPHDGFNGMHPDADATRAYLAGHDQAARWARLNRRIIAERAADALRTDVRLIADVPHNLLTRVGDGWLHRKGAAQADAGLVPLAGSRATPSYLLRPSHTEAALWSTAHGSGRRYDRSSMHGRVGTKRSDLEAMQRTSFGGRVICEDRALLIEEAPLAYKSAAAVAADLKATGVAKTVATFHPLLTFKKTRTGGLRNA</sequence>
<evidence type="ECO:0000256" key="5">
    <source>
        <dbReference type="ARBA" id="ARBA00022800"/>
    </source>
</evidence>
<feature type="binding site" evidence="10">
    <location>
        <begin position="290"/>
        <end position="293"/>
    </location>
    <ligand>
        <name>GMP</name>
        <dbReference type="ChEBI" id="CHEBI:58115"/>
    </ligand>
</feature>
<dbReference type="GO" id="GO:0046872">
    <property type="term" value="F:metal ion binding"/>
    <property type="evidence" value="ECO:0007669"/>
    <property type="project" value="UniProtKB-KW"/>
</dbReference>
<dbReference type="GO" id="GO:0005525">
    <property type="term" value="F:GTP binding"/>
    <property type="evidence" value="ECO:0007669"/>
    <property type="project" value="UniProtKB-KW"/>
</dbReference>
<keyword evidence="13" id="KW-1185">Reference proteome</keyword>
<dbReference type="NCBIfam" id="TIGR03073">
    <property type="entry name" value="release_rtcB"/>
    <property type="match status" value="1"/>
</dbReference>
<dbReference type="GO" id="GO:0170057">
    <property type="term" value="F:RNA ligase (GTP) activity"/>
    <property type="evidence" value="ECO:0007669"/>
    <property type="project" value="UniProtKB-EC"/>
</dbReference>
<keyword evidence="5" id="KW-0692">RNA repair</keyword>
<feature type="binding site" evidence="10">
    <location>
        <position position="369"/>
    </location>
    <ligand>
        <name>GMP</name>
        <dbReference type="ChEBI" id="CHEBI:58115"/>
    </ligand>
</feature>
<feature type="binding site" evidence="10">
    <location>
        <begin position="239"/>
        <end position="240"/>
    </location>
    <ligand>
        <name>GMP</name>
        <dbReference type="ChEBI" id="CHEBI:58115"/>
    </ligand>
</feature>
<accession>A0A2R8B9S2</accession>
<proteinExistence type="predicted"/>
<evidence type="ECO:0000256" key="6">
    <source>
        <dbReference type="ARBA" id="ARBA00023134"/>
    </source>
</evidence>
<dbReference type="AlphaFoldDB" id="A0A2R8B9S2"/>
<keyword evidence="2 12" id="KW-0436">Ligase</keyword>
<feature type="binding site" evidence="11">
    <location>
        <position position="239"/>
    </location>
    <ligand>
        <name>Mn(2+)</name>
        <dbReference type="ChEBI" id="CHEBI:29035"/>
        <label>2</label>
    </ligand>
</feature>
<feature type="binding site" evidence="10">
    <location>
        <begin position="142"/>
        <end position="146"/>
    </location>
    <ligand>
        <name>GMP</name>
        <dbReference type="ChEBI" id="CHEBI:58115"/>
    </ligand>
</feature>
<dbReference type="GO" id="GO:0006396">
    <property type="term" value="P:RNA processing"/>
    <property type="evidence" value="ECO:0007669"/>
    <property type="project" value="InterPro"/>
</dbReference>
<reference evidence="12 13" key="1">
    <citation type="submission" date="2018-03" db="EMBL/GenBank/DDBJ databases">
        <authorList>
            <person name="Keele B.F."/>
        </authorList>
    </citation>
    <scope>NUCLEOTIDE SEQUENCE [LARGE SCALE GENOMIC DNA]</scope>
    <source>
        <strain evidence="12 13">CECT 8599</strain>
    </source>
</reference>
<keyword evidence="3 11" id="KW-0479">Metal-binding</keyword>
<evidence type="ECO:0000313" key="13">
    <source>
        <dbReference type="Proteomes" id="UP000244880"/>
    </source>
</evidence>
<dbReference type="PANTHER" id="PTHR11118:SF1">
    <property type="entry name" value="RNA-SPLICING LIGASE RTCB HOMOLOG"/>
    <property type="match status" value="1"/>
</dbReference>
<comment type="cofactor">
    <cofactor evidence="11">
        <name>Mn(2+)</name>
        <dbReference type="ChEBI" id="CHEBI:29035"/>
    </cofactor>
    <text evidence="11">Binds 2 manganese ions per subunit.</text>
</comment>
<feature type="binding site" evidence="11">
    <location>
        <position position="143"/>
    </location>
    <ligand>
        <name>Mn(2+)</name>
        <dbReference type="ChEBI" id="CHEBI:29035"/>
        <label>1</label>
    </ligand>
</feature>
<keyword evidence="6 10" id="KW-0342">GTP-binding</keyword>
<keyword evidence="4 10" id="KW-0547">Nucleotide-binding</keyword>